<dbReference type="Proteomes" id="UP000070412">
    <property type="component" value="Unassembled WGS sequence"/>
</dbReference>
<sequence>MQSCLTVPNFHESKDSIEEFERFDSSEDEYDDEVYELENEMMRFEIDEISENEFDSIEAIQDHKLKDLLWKMKLEQMNLIEDCLENLIRKCEIIYLQAEIRNHLNSDRIESN</sequence>
<dbReference type="AlphaFoldDB" id="A0A132A1B3"/>
<reference evidence="4" key="2">
    <citation type="journal article" date="2020" name="PLoS Negl. Trop. Dis.">
        <title>High-quality nuclear genome for Sarcoptes scabiei-A critical resource for a neglected parasite.</title>
        <authorList>
            <person name="Korhonen P.K."/>
            <person name="Gasser R.B."/>
            <person name="Ma G."/>
            <person name="Wang T."/>
            <person name="Stroehlein A.J."/>
            <person name="Young N.D."/>
            <person name="Ang C.S."/>
            <person name="Fernando D.D."/>
            <person name="Lu H.C."/>
            <person name="Taylor S."/>
            <person name="Reynolds S.L."/>
            <person name="Mofiz E."/>
            <person name="Najaraj S.H."/>
            <person name="Gowda H."/>
            <person name="Madugundu A."/>
            <person name="Renuse S."/>
            <person name="Holt D."/>
            <person name="Pandey A."/>
            <person name="Papenfuss A.T."/>
            <person name="Fischer K."/>
        </authorList>
    </citation>
    <scope>NUCLEOTIDE SEQUENCE [LARGE SCALE GENOMIC DNA]</scope>
</reference>
<evidence type="ECO:0000313" key="3">
    <source>
        <dbReference type="EnsemblMetazoa" id="KAF7493828.1"/>
    </source>
</evidence>
<name>A0A132A1B3_SARSC</name>
<dbReference type="VEuPathDB" id="VectorBase:SSCA010390"/>
<dbReference type="EnsemblMetazoa" id="SSS_520s_mrna">
    <property type="protein sequence ID" value="KAF7493828.1"/>
    <property type="gene ID" value="SSS_520"/>
</dbReference>
<evidence type="ECO:0000313" key="2">
    <source>
        <dbReference type="EMBL" id="KPM04711.1"/>
    </source>
</evidence>
<reference evidence="1" key="3">
    <citation type="submission" date="2020-01" db="EMBL/GenBank/DDBJ databases">
        <authorList>
            <person name="Korhonen P.K.K."/>
            <person name="Guangxu M.G."/>
            <person name="Wang T.W."/>
            <person name="Stroehlein A.J.S."/>
            <person name="Young N.D."/>
            <person name="Ang C.-S.A."/>
            <person name="Fernando D.W.F."/>
            <person name="Lu H.L."/>
            <person name="Taylor S.T."/>
            <person name="Ehtesham M.E.M."/>
            <person name="Najaraj S.H.N."/>
            <person name="Harsha G.H.G."/>
            <person name="Madugundu A.M."/>
            <person name="Renuse S.R."/>
            <person name="Holt D.H."/>
            <person name="Pandey A.P."/>
            <person name="Papenfuss A.P."/>
            <person name="Gasser R.B.G."/>
            <person name="Fischer K.F."/>
        </authorList>
    </citation>
    <scope>NUCLEOTIDE SEQUENCE</scope>
    <source>
        <strain evidence="1">SSS_KF_BRIS2020</strain>
    </source>
</reference>
<organism evidence="2 5">
    <name type="scientific">Sarcoptes scabiei</name>
    <name type="common">Itch mite</name>
    <name type="synonym">Acarus scabiei</name>
    <dbReference type="NCBI Taxonomy" id="52283"/>
    <lineage>
        <taxon>Eukaryota</taxon>
        <taxon>Metazoa</taxon>
        <taxon>Ecdysozoa</taxon>
        <taxon>Arthropoda</taxon>
        <taxon>Chelicerata</taxon>
        <taxon>Arachnida</taxon>
        <taxon>Acari</taxon>
        <taxon>Acariformes</taxon>
        <taxon>Sarcoptiformes</taxon>
        <taxon>Astigmata</taxon>
        <taxon>Psoroptidia</taxon>
        <taxon>Sarcoptoidea</taxon>
        <taxon>Sarcoptidae</taxon>
        <taxon>Sarcoptinae</taxon>
        <taxon>Sarcoptes</taxon>
    </lineage>
</organism>
<evidence type="ECO:0000313" key="5">
    <source>
        <dbReference type="Proteomes" id="UP000616769"/>
    </source>
</evidence>
<dbReference type="EMBL" id="JXLN01009923">
    <property type="protein sequence ID" value="KPM04711.1"/>
    <property type="molecule type" value="Genomic_DNA"/>
</dbReference>
<dbReference type="EMBL" id="WVUK01000055">
    <property type="protein sequence ID" value="KAF7493828.1"/>
    <property type="molecule type" value="Genomic_DNA"/>
</dbReference>
<gene>
    <name evidence="2" type="ORF">QR98_0031640</name>
    <name evidence="1" type="ORF">SSS_520</name>
</gene>
<protein>
    <submittedName>
        <fullName evidence="2 3">Uncharacterized protein</fullName>
    </submittedName>
</protein>
<accession>A0A132A1B3</accession>
<reference evidence="3" key="4">
    <citation type="submission" date="2022-06" db="UniProtKB">
        <authorList>
            <consortium name="EnsemblMetazoa"/>
        </authorList>
    </citation>
    <scope>IDENTIFICATION</scope>
</reference>
<proteinExistence type="predicted"/>
<evidence type="ECO:0000313" key="4">
    <source>
        <dbReference type="Proteomes" id="UP000070412"/>
    </source>
</evidence>
<dbReference type="Proteomes" id="UP000616769">
    <property type="component" value="Unassembled WGS sequence"/>
</dbReference>
<reference evidence="2 5" key="1">
    <citation type="journal article" date="2015" name="Parasit. Vectors">
        <title>Draft genome of the scabies mite.</title>
        <authorList>
            <person name="Rider S.D.Jr."/>
            <person name="Morgan M.S."/>
            <person name="Arlian L.G."/>
        </authorList>
    </citation>
    <scope>NUCLEOTIDE SEQUENCE [LARGE SCALE GENOMIC DNA]</scope>
    <source>
        <strain evidence="2">Arlian Lab</strain>
    </source>
</reference>
<evidence type="ECO:0000313" key="1">
    <source>
        <dbReference type="EMBL" id="KAF7493828.1"/>
    </source>
</evidence>
<keyword evidence="4" id="KW-1185">Reference proteome</keyword>